<feature type="signal peptide" evidence="2">
    <location>
        <begin position="1"/>
        <end position="24"/>
    </location>
</feature>
<feature type="chain" id="PRO_5047263276" evidence="2">
    <location>
        <begin position="25"/>
        <end position="234"/>
    </location>
</feature>
<evidence type="ECO:0000256" key="2">
    <source>
        <dbReference type="SAM" id="SignalP"/>
    </source>
</evidence>
<accession>A0ABV6SMR8</accession>
<evidence type="ECO:0000313" key="3">
    <source>
        <dbReference type="EMBL" id="MFC0710825.1"/>
    </source>
</evidence>
<reference evidence="3 4" key="1">
    <citation type="submission" date="2024-09" db="EMBL/GenBank/DDBJ databases">
        <authorList>
            <person name="Sun Q."/>
            <person name="Mori K."/>
        </authorList>
    </citation>
    <scope>NUCLEOTIDE SEQUENCE [LARGE SCALE GENOMIC DNA]</scope>
    <source>
        <strain evidence="3 4">NCAIM B.01794</strain>
    </source>
</reference>
<comment type="caution">
    <text evidence="3">The sequence shown here is derived from an EMBL/GenBank/DDBJ whole genome shotgun (WGS) entry which is preliminary data.</text>
</comment>
<protein>
    <submittedName>
        <fullName evidence="3">Penicillin-binding protein activator LpoB</fullName>
    </submittedName>
</protein>
<evidence type="ECO:0000313" key="4">
    <source>
        <dbReference type="Proteomes" id="UP001589891"/>
    </source>
</evidence>
<feature type="compositionally biased region" description="Gly residues" evidence="1">
    <location>
        <begin position="166"/>
        <end position="177"/>
    </location>
</feature>
<keyword evidence="2" id="KW-0732">Signal</keyword>
<evidence type="ECO:0000256" key="1">
    <source>
        <dbReference type="SAM" id="MobiDB-lite"/>
    </source>
</evidence>
<dbReference type="EMBL" id="JBHLSS010000098">
    <property type="protein sequence ID" value="MFC0710825.1"/>
    <property type="molecule type" value="Genomic_DNA"/>
</dbReference>
<keyword evidence="4" id="KW-1185">Reference proteome</keyword>
<name>A0ABV6SMR8_AZOPA</name>
<proteinExistence type="predicted"/>
<feature type="region of interest" description="Disordered" evidence="1">
    <location>
        <begin position="143"/>
        <end position="178"/>
    </location>
</feature>
<organism evidence="3 4">
    <name type="scientific">Azorhizophilus paspali</name>
    <name type="common">Azotobacter paspali</name>
    <dbReference type="NCBI Taxonomy" id="69963"/>
    <lineage>
        <taxon>Bacteria</taxon>
        <taxon>Pseudomonadati</taxon>
        <taxon>Pseudomonadota</taxon>
        <taxon>Gammaproteobacteria</taxon>
        <taxon>Pseudomonadales</taxon>
        <taxon>Pseudomonadaceae</taxon>
        <taxon>Azorhizophilus</taxon>
    </lineage>
</organism>
<dbReference type="PROSITE" id="PS51257">
    <property type="entry name" value="PROKAR_LIPOPROTEIN"/>
    <property type="match status" value="1"/>
</dbReference>
<dbReference type="Proteomes" id="UP001589891">
    <property type="component" value="Unassembled WGS sequence"/>
</dbReference>
<gene>
    <name evidence="3" type="ORF">ACFFGX_15135</name>
</gene>
<feature type="compositionally biased region" description="Low complexity" evidence="1">
    <location>
        <begin position="147"/>
        <end position="165"/>
    </location>
</feature>
<sequence length="234" mass="24321">MNKTQLLACTCVSAILLTACSSHNGSGGDRQAELDAAIATASSGSGAAVASTSSGDGPSPEHLAFLENGFLDQDVAAIAVRMSDDIPNSPRLSRPGTTQNQILVDQQYIDVQEGATLNKSAFALRLLSELRKSRAGDITYVDKREASTSSSLSNSSSKSSSSKSGSGSGRRSGGQGGTAYRLECTVTVLAPTKEQPSVQRYAFQVIDTHTNSPIWMGDFDIDAPQKSAGAAQAK</sequence>
<dbReference type="RefSeq" id="WP_376947298.1">
    <property type="nucleotide sequence ID" value="NZ_CP171449.1"/>
</dbReference>